<dbReference type="EMBL" id="LWBO01000005">
    <property type="protein sequence ID" value="OQP51563.1"/>
    <property type="molecule type" value="Genomic_DNA"/>
</dbReference>
<gene>
    <name evidence="1" type="ORF">A4D02_25970</name>
</gene>
<dbReference type="InterPro" id="IPR045383">
    <property type="entry name" value="DUF6528"/>
</dbReference>
<keyword evidence="2" id="KW-1185">Reference proteome</keyword>
<proteinExistence type="predicted"/>
<reference evidence="1 2" key="1">
    <citation type="submission" date="2016-04" db="EMBL/GenBank/DDBJ databases">
        <authorList>
            <person name="Chen L."/>
            <person name="Zhuang W."/>
            <person name="Wang G."/>
        </authorList>
    </citation>
    <scope>NUCLEOTIDE SEQUENCE [LARGE SCALE GENOMIC DNA]</scope>
    <source>
        <strain evidence="2">GR20</strain>
    </source>
</reference>
<dbReference type="SUPFAM" id="SSF50969">
    <property type="entry name" value="YVTN repeat-like/Quinoprotein amine dehydrogenase"/>
    <property type="match status" value="1"/>
</dbReference>
<evidence type="ECO:0000313" key="2">
    <source>
        <dbReference type="Proteomes" id="UP000192277"/>
    </source>
</evidence>
<sequence>MKTLPIKTMVVAGLIAVCMMQCSKSSSGNTTDNGNDTTGIDQKEVHQIVFADQSVNRVAIADVDSKKVVWEWSPATSNVAAGDVKWFVNMSDAKPVYNNKYILANASTGGVALVRIADKKTVFYAYAGNGNVHSTEVLPDGNLVVAASTGAYLMLLRMDTTTLPYSGYTKKITVADAHNVVWDKKRQELWTASVNKLYGFTYNFNCAAPDLTLKDSITLPASGCHDLYPVYGKDSLWLSTSSKIWAINLQTKTVTEQSALARVKSVSSGPNENYPTILMQSIDTDQQWYNDKVIDFKGNTVLQLTGLKAYKGRWLLVNTFSYDGGGDVKVCK</sequence>
<dbReference type="RefSeq" id="WP_014219732.1">
    <property type="nucleotide sequence ID" value="NZ_LWBO01000005.1"/>
</dbReference>
<dbReference type="Proteomes" id="UP000192277">
    <property type="component" value="Unassembled WGS sequence"/>
</dbReference>
<comment type="caution">
    <text evidence="1">The sequence shown here is derived from an EMBL/GenBank/DDBJ whole genome shotgun (WGS) entry which is preliminary data.</text>
</comment>
<protein>
    <submittedName>
        <fullName evidence="1">Uncharacterized protein</fullName>
    </submittedName>
</protein>
<organism evidence="1 2">
    <name type="scientific">Niastella koreensis</name>
    <dbReference type="NCBI Taxonomy" id="354356"/>
    <lineage>
        <taxon>Bacteria</taxon>
        <taxon>Pseudomonadati</taxon>
        <taxon>Bacteroidota</taxon>
        <taxon>Chitinophagia</taxon>
        <taxon>Chitinophagales</taxon>
        <taxon>Chitinophagaceae</taxon>
        <taxon>Niastella</taxon>
    </lineage>
</organism>
<dbReference type="InterPro" id="IPR011044">
    <property type="entry name" value="Quino_amine_DH_bsu"/>
</dbReference>
<name>A0ABX3P0D3_9BACT</name>
<evidence type="ECO:0000313" key="1">
    <source>
        <dbReference type="EMBL" id="OQP51563.1"/>
    </source>
</evidence>
<dbReference type="Pfam" id="PF20138">
    <property type="entry name" value="DUF6528"/>
    <property type="match status" value="1"/>
</dbReference>
<accession>A0ABX3P0D3</accession>